<protein>
    <submittedName>
        <fullName evidence="1">Baseplate J/gp47 family protein</fullName>
    </submittedName>
</protein>
<dbReference type="EMBL" id="JAEQNE010000003">
    <property type="protein sequence ID" value="MBL0392349.1"/>
    <property type="molecule type" value="Genomic_DNA"/>
</dbReference>
<sequence>MDPVAFESLPLTASVRPALSRIDYAADDPVSLRDRLLERLPASLPGWNATLAFEGSDHARLLAELFAHLGATLCAYADQRANESYLRTAQLPRSLIDLCELIDVRLGAGASATALQAFFAKPGTSGTLPRAFRLQAPPPPGTVPASDLLFETLAALDVHASRNAMRLVGHDRSGRKLRLRHLSASDQDLGATMDAAYAGLKAGAPLVFDDGAALAAVPLSAASEVDDATVLRWAPGAVVEDAEFLIADTRVLGRAKQVMKMAAAERADEVTLGQNRLPVANAAMFTVGAAALVESGGLLMPVLVIAKDVAAKTITLNRGVVSSLRRSATRVLEGTACGAITTTIRAGSTQLWREPLGKKKDFPHTPQPGDLLLVADASGVELATVASAGGLLITLTQPLLRAMRPTVAPFENVARVRYYSIAPDDPATHQTWLRPLRLDEVPGAFPGGERTRLTLDKSYDGLAPGTVVALSDGQATQAFRVLQADSVDGKTVLTLPDEALPSLRVATLAIHGPFEHTMHVAGHDRSEQTLAAGASQLDLAGSPAGLSAGMDLVIADGAQAEGARIAQVQAIAGGARVSLARPLEHAYAIGDAVIHGNVAAIGHGAGGPDEVLGSGDTAAAPQRFMLRRTRLAFVPDPAASRGVAPAVEVFVGSTRWTLVETLAFSGPLDTHCVIEIDDRERATVVFGDGVHGATPASGRNNITARYRAGHGAVANLAAGAIVRMPQPAQFIARSLNPMAASGGADPETPEVARQRAAHRVRTLDRAVALSDHADLALTYAGIAKARADVELEGRGAGARRVVVVTCAATGGAALSTPQKDGLLAFLSARSADPVRLRVRDHRRWPIHLALRVHVLPDVLQAAVQRALLVAFGPGGFFAFGTRALGTDLALSEVYAAGEAVEGVDHVLATAFHVEGEATRVVDAIAVPADALATGGAATDATVGRFSVQLIGGLT</sequence>
<dbReference type="RefSeq" id="WP_201674980.1">
    <property type="nucleotide sequence ID" value="NZ_JAEQNE010000003.1"/>
</dbReference>
<keyword evidence="2" id="KW-1185">Reference proteome</keyword>
<name>A0A936YZY4_9BURK</name>
<reference evidence="1 2" key="1">
    <citation type="journal article" date="2017" name="Int. J. Syst. Evol. Microbiol.">
        <title>Ramlibacter monticola sp. nov., isolated from forest soil.</title>
        <authorList>
            <person name="Chaudhary D.K."/>
            <person name="Kim J."/>
        </authorList>
    </citation>
    <scope>NUCLEOTIDE SEQUENCE [LARGE SCALE GENOMIC DNA]</scope>
    <source>
        <strain evidence="1 2">KACC 19175</strain>
    </source>
</reference>
<proteinExistence type="predicted"/>
<organism evidence="1 2">
    <name type="scientific">Ramlibacter monticola</name>
    <dbReference type="NCBI Taxonomy" id="1926872"/>
    <lineage>
        <taxon>Bacteria</taxon>
        <taxon>Pseudomonadati</taxon>
        <taxon>Pseudomonadota</taxon>
        <taxon>Betaproteobacteria</taxon>
        <taxon>Burkholderiales</taxon>
        <taxon>Comamonadaceae</taxon>
        <taxon>Ramlibacter</taxon>
    </lineage>
</organism>
<evidence type="ECO:0000313" key="1">
    <source>
        <dbReference type="EMBL" id="MBL0392349.1"/>
    </source>
</evidence>
<evidence type="ECO:0000313" key="2">
    <source>
        <dbReference type="Proteomes" id="UP000599109"/>
    </source>
</evidence>
<accession>A0A936YZY4</accession>
<dbReference type="Proteomes" id="UP000599109">
    <property type="component" value="Unassembled WGS sequence"/>
</dbReference>
<dbReference type="AlphaFoldDB" id="A0A936YZY4"/>
<gene>
    <name evidence="1" type="ORF">JJ685_14515</name>
</gene>
<comment type="caution">
    <text evidence="1">The sequence shown here is derived from an EMBL/GenBank/DDBJ whole genome shotgun (WGS) entry which is preliminary data.</text>
</comment>